<proteinExistence type="inferred from homology"/>
<reference evidence="3" key="1">
    <citation type="submission" date="2021-06" db="EMBL/GenBank/DDBJ databases">
        <title>Parelaphostrongylus tenuis whole genome reference sequence.</title>
        <authorList>
            <person name="Garwood T.J."/>
            <person name="Larsen P.A."/>
            <person name="Fountain-Jones N.M."/>
            <person name="Garbe J.R."/>
            <person name="Macchietto M.G."/>
            <person name="Kania S.A."/>
            <person name="Gerhold R.W."/>
            <person name="Richards J.E."/>
            <person name="Wolf T.M."/>
        </authorList>
    </citation>
    <scope>NUCLEOTIDE SEQUENCE</scope>
    <source>
        <strain evidence="3">MNPRO001-30</strain>
        <tissue evidence="3">Meninges</tissue>
    </source>
</reference>
<protein>
    <recommendedName>
        <fullName evidence="2">Glycoside hydrolase family 2 catalytic domain-containing protein</fullName>
    </recommendedName>
</protein>
<accession>A0AAD5N942</accession>
<dbReference type="EMBL" id="JAHQIW010004769">
    <property type="protein sequence ID" value="KAJ1363601.1"/>
    <property type="molecule type" value="Genomic_DNA"/>
</dbReference>
<gene>
    <name evidence="3" type="ORF">KIN20_023498</name>
</gene>
<dbReference type="GO" id="GO:0030246">
    <property type="term" value="F:carbohydrate binding"/>
    <property type="evidence" value="ECO:0007669"/>
    <property type="project" value="TreeGrafter"/>
</dbReference>
<dbReference type="InterPro" id="IPR017853">
    <property type="entry name" value="GH"/>
</dbReference>
<dbReference type="PANTHER" id="PTHR10066">
    <property type="entry name" value="BETA-GLUCURONIDASE"/>
    <property type="match status" value="1"/>
</dbReference>
<keyword evidence="4" id="KW-1185">Reference proteome</keyword>
<dbReference type="GO" id="GO:0019391">
    <property type="term" value="P:glucuronoside catabolic process"/>
    <property type="evidence" value="ECO:0007669"/>
    <property type="project" value="TreeGrafter"/>
</dbReference>
<dbReference type="SUPFAM" id="SSF51445">
    <property type="entry name" value="(Trans)glycosidases"/>
    <property type="match status" value="1"/>
</dbReference>
<dbReference type="GO" id="GO:0005975">
    <property type="term" value="P:carbohydrate metabolic process"/>
    <property type="evidence" value="ECO:0007669"/>
    <property type="project" value="InterPro"/>
</dbReference>
<dbReference type="Pfam" id="PF02836">
    <property type="entry name" value="Glyco_hydro_2_C"/>
    <property type="match status" value="1"/>
</dbReference>
<comment type="caution">
    <text evidence="3">The sequence shown here is derived from an EMBL/GenBank/DDBJ whole genome shotgun (WGS) entry which is preliminary data.</text>
</comment>
<dbReference type="Gene3D" id="3.20.20.80">
    <property type="entry name" value="Glycosidases"/>
    <property type="match status" value="1"/>
</dbReference>
<name>A0AAD5N942_PARTN</name>
<comment type="similarity">
    <text evidence="1">Belongs to the glycosyl hydrolase 2 family.</text>
</comment>
<evidence type="ECO:0000259" key="2">
    <source>
        <dbReference type="Pfam" id="PF02836"/>
    </source>
</evidence>
<feature type="domain" description="Glycoside hydrolase family 2 catalytic" evidence="2">
    <location>
        <begin position="1"/>
        <end position="112"/>
    </location>
</feature>
<dbReference type="InterPro" id="IPR006103">
    <property type="entry name" value="Glyco_hydro_2_cat"/>
</dbReference>
<dbReference type="Proteomes" id="UP001196413">
    <property type="component" value="Unassembled WGS sequence"/>
</dbReference>
<organism evidence="3 4">
    <name type="scientific">Parelaphostrongylus tenuis</name>
    <name type="common">Meningeal worm</name>
    <dbReference type="NCBI Taxonomy" id="148309"/>
    <lineage>
        <taxon>Eukaryota</taxon>
        <taxon>Metazoa</taxon>
        <taxon>Ecdysozoa</taxon>
        <taxon>Nematoda</taxon>
        <taxon>Chromadorea</taxon>
        <taxon>Rhabditida</taxon>
        <taxon>Rhabditina</taxon>
        <taxon>Rhabditomorpha</taxon>
        <taxon>Strongyloidea</taxon>
        <taxon>Metastrongylidae</taxon>
        <taxon>Parelaphostrongylus</taxon>
    </lineage>
</organism>
<evidence type="ECO:0000256" key="1">
    <source>
        <dbReference type="ARBA" id="ARBA00007401"/>
    </source>
</evidence>
<dbReference type="AlphaFoldDB" id="A0AAD5N942"/>
<dbReference type="PANTHER" id="PTHR10066:SF67">
    <property type="entry name" value="BETA-GLUCURONIDASE"/>
    <property type="match status" value="1"/>
</dbReference>
<sequence length="128" mass="14956">MTKDLNLLEWMGGNCYRTTHYPYAEERMAENDRRGIAVIAETAAVALKVFSKENNDLHKDMLKELIDRDGSHPSVIMWSLSNEPRSDKNESREYFKGLVQYAHDLDKTRPVDNRLRRKISFLRKRANG</sequence>
<dbReference type="GO" id="GO:0004566">
    <property type="term" value="F:beta-glucuronidase activity"/>
    <property type="evidence" value="ECO:0007669"/>
    <property type="project" value="TreeGrafter"/>
</dbReference>
<evidence type="ECO:0000313" key="3">
    <source>
        <dbReference type="EMBL" id="KAJ1363601.1"/>
    </source>
</evidence>
<dbReference type="InterPro" id="IPR006101">
    <property type="entry name" value="Glyco_hydro_2"/>
</dbReference>
<evidence type="ECO:0000313" key="4">
    <source>
        <dbReference type="Proteomes" id="UP001196413"/>
    </source>
</evidence>
<dbReference type="PRINTS" id="PR00132">
    <property type="entry name" value="GLHYDRLASE2"/>
</dbReference>
<dbReference type="GO" id="GO:0005615">
    <property type="term" value="C:extracellular space"/>
    <property type="evidence" value="ECO:0007669"/>
    <property type="project" value="TreeGrafter"/>
</dbReference>